<dbReference type="EMBL" id="PCVG01000040">
    <property type="protein sequence ID" value="PIQ68620.1"/>
    <property type="molecule type" value="Genomic_DNA"/>
</dbReference>
<accession>A0A2H0KBJ2</accession>
<keyword evidence="1" id="KW-1133">Transmembrane helix</keyword>
<sequence>MSNQMVQLKKKIMRRIYLLFMVRNLAPLAFDVTLLILFVFFISVIVSVRDVFLNFSTAASGSNALQFSMSAVSGTKIQTKLLLVALGVIGFFAVRHVKCAVQAVRTIRGNAEPKATVHTIDHDTTI</sequence>
<evidence type="ECO:0000256" key="1">
    <source>
        <dbReference type="SAM" id="Phobius"/>
    </source>
</evidence>
<proteinExistence type="predicted"/>
<name>A0A2H0KBJ2_9BACT</name>
<gene>
    <name evidence="2" type="ORF">COV91_03195</name>
</gene>
<protein>
    <submittedName>
        <fullName evidence="2">Uncharacterized protein</fullName>
    </submittedName>
</protein>
<evidence type="ECO:0000313" key="3">
    <source>
        <dbReference type="Proteomes" id="UP000229342"/>
    </source>
</evidence>
<dbReference type="AlphaFoldDB" id="A0A2H0KBJ2"/>
<keyword evidence="1" id="KW-0472">Membrane</keyword>
<feature type="transmembrane region" description="Helical" evidence="1">
    <location>
        <begin position="77"/>
        <end position="94"/>
    </location>
</feature>
<dbReference type="Proteomes" id="UP000229342">
    <property type="component" value="Unassembled WGS sequence"/>
</dbReference>
<feature type="transmembrane region" description="Helical" evidence="1">
    <location>
        <begin position="21"/>
        <end position="46"/>
    </location>
</feature>
<reference evidence="2 3" key="1">
    <citation type="submission" date="2017-09" db="EMBL/GenBank/DDBJ databases">
        <title>Depth-based differentiation of microbial function through sediment-hosted aquifers and enrichment of novel symbionts in the deep terrestrial subsurface.</title>
        <authorList>
            <person name="Probst A.J."/>
            <person name="Ladd B."/>
            <person name="Jarett J.K."/>
            <person name="Geller-Mcgrath D.E."/>
            <person name="Sieber C.M."/>
            <person name="Emerson J.B."/>
            <person name="Anantharaman K."/>
            <person name="Thomas B.C."/>
            <person name="Malmstrom R."/>
            <person name="Stieglmeier M."/>
            <person name="Klingl A."/>
            <person name="Woyke T."/>
            <person name="Ryan C.M."/>
            <person name="Banfield J.F."/>
        </authorList>
    </citation>
    <scope>NUCLEOTIDE SEQUENCE [LARGE SCALE GENOMIC DNA]</scope>
    <source>
        <strain evidence="2">CG11_big_fil_rev_8_21_14_0_20_46_11</strain>
    </source>
</reference>
<organism evidence="2 3">
    <name type="scientific">Candidatus Taylorbacteria bacterium CG11_big_fil_rev_8_21_14_0_20_46_11</name>
    <dbReference type="NCBI Taxonomy" id="1975025"/>
    <lineage>
        <taxon>Bacteria</taxon>
        <taxon>Candidatus Tayloriibacteriota</taxon>
    </lineage>
</organism>
<keyword evidence="1" id="KW-0812">Transmembrane</keyword>
<evidence type="ECO:0000313" key="2">
    <source>
        <dbReference type="EMBL" id="PIQ68620.1"/>
    </source>
</evidence>
<comment type="caution">
    <text evidence="2">The sequence shown here is derived from an EMBL/GenBank/DDBJ whole genome shotgun (WGS) entry which is preliminary data.</text>
</comment>